<dbReference type="InterPro" id="IPR010093">
    <property type="entry name" value="SinI_DNA-bd"/>
</dbReference>
<dbReference type="PATRIC" id="fig|1469144.8.peg.886"/>
<dbReference type="SUPFAM" id="SSF46955">
    <property type="entry name" value="Putative DNA-binding domain"/>
    <property type="match status" value="1"/>
</dbReference>
<evidence type="ECO:0000313" key="4">
    <source>
        <dbReference type="Proteomes" id="UP000070598"/>
    </source>
</evidence>
<feature type="domain" description="Helix-turn-helix" evidence="1">
    <location>
        <begin position="10"/>
        <end position="56"/>
    </location>
</feature>
<reference evidence="4" key="1">
    <citation type="submission" date="2015-02" db="EMBL/GenBank/DDBJ databases">
        <title>Physiological reanalysis, assessment of diazotrophy, and genome sequences of multiple isolates of Streptomyces thermoautotrophicus.</title>
        <authorList>
            <person name="MacKellar D.C."/>
            <person name="Lieber L."/>
            <person name="Norman J."/>
            <person name="Bolger A."/>
            <person name="Tobin C."/>
            <person name="Murray J.W."/>
            <person name="Friesen M."/>
            <person name="Prell J."/>
        </authorList>
    </citation>
    <scope>NUCLEOTIDE SEQUENCE [LARGE SCALE GENOMIC DNA]</scope>
    <source>
        <strain evidence="4">UBT1</strain>
    </source>
</reference>
<dbReference type="AlphaFoldDB" id="A0A132NCE5"/>
<dbReference type="Proteomes" id="UP000070659">
    <property type="component" value="Unassembled WGS sequence"/>
</dbReference>
<evidence type="ECO:0000259" key="1">
    <source>
        <dbReference type="Pfam" id="PF12728"/>
    </source>
</evidence>
<protein>
    <submittedName>
        <fullName evidence="3">Excisionase</fullName>
    </submittedName>
</protein>
<dbReference type="InterPro" id="IPR041657">
    <property type="entry name" value="HTH_17"/>
</dbReference>
<dbReference type="EMBL" id="JYIK01001043">
    <property type="protein sequence ID" value="KWX07656.1"/>
    <property type="molecule type" value="Genomic_DNA"/>
</dbReference>
<dbReference type="GO" id="GO:0003677">
    <property type="term" value="F:DNA binding"/>
    <property type="evidence" value="ECO:0007669"/>
    <property type="project" value="InterPro"/>
</dbReference>
<dbReference type="Pfam" id="PF12728">
    <property type="entry name" value="HTH_17"/>
    <property type="match status" value="1"/>
</dbReference>
<accession>A0A132NCE5</accession>
<gene>
    <name evidence="2" type="ORF">TH66_21295</name>
    <name evidence="3" type="ORF">TR74_18060</name>
</gene>
<sequence>MQPERKSQRLLTVPEVAAVLRVGRSKVYDLIRTKQLPSVKLGKYRRIPAEAVETLVTTLLEDAA</sequence>
<comment type="caution">
    <text evidence="3">The sequence shown here is derived from an EMBL/GenBank/DDBJ whole genome shotgun (WGS) entry which is preliminary data.</text>
</comment>
<organism evidence="3 4">
    <name type="scientific">Carbonactinospora thermoautotrophica</name>
    <dbReference type="NCBI Taxonomy" id="1469144"/>
    <lineage>
        <taxon>Bacteria</taxon>
        <taxon>Bacillati</taxon>
        <taxon>Actinomycetota</taxon>
        <taxon>Actinomycetes</taxon>
        <taxon>Kitasatosporales</taxon>
        <taxon>Carbonactinosporaceae</taxon>
        <taxon>Carbonactinospora</taxon>
    </lineage>
</organism>
<evidence type="ECO:0000313" key="2">
    <source>
        <dbReference type="EMBL" id="KWW97914.1"/>
    </source>
</evidence>
<evidence type="ECO:0000313" key="3">
    <source>
        <dbReference type="EMBL" id="KWX07656.1"/>
    </source>
</evidence>
<proteinExistence type="predicted"/>
<reference evidence="3 5" key="2">
    <citation type="submission" date="2015-02" db="EMBL/GenBank/DDBJ databases">
        <title>Physiological reanalysis, assessment of diazotrophy, and genome sequences of multiple isolates of Streptomyces thermoautotrophicus.</title>
        <authorList>
            <person name="MacKellar D.C."/>
            <person name="Lieber L."/>
            <person name="Norman J."/>
            <person name="Bolger A."/>
            <person name="Tobin C."/>
            <person name="Murray J.W."/>
            <person name="Prell J."/>
        </authorList>
    </citation>
    <scope>NUCLEOTIDE SEQUENCE [LARGE SCALE GENOMIC DNA]</scope>
    <source>
        <strain evidence="3 5">UBT1</strain>
    </source>
</reference>
<name>A0A132NCE5_9ACTN</name>
<dbReference type="Proteomes" id="UP000070598">
    <property type="component" value="Unassembled WGS sequence"/>
</dbReference>
<dbReference type="InterPro" id="IPR009061">
    <property type="entry name" value="DNA-bd_dom_put_sf"/>
</dbReference>
<evidence type="ECO:0000313" key="5">
    <source>
        <dbReference type="Proteomes" id="UP000070659"/>
    </source>
</evidence>
<dbReference type="RefSeq" id="WP_067071661.1">
    <property type="nucleotide sequence ID" value="NZ_JYIJ01000019.1"/>
</dbReference>
<dbReference type="NCBIfam" id="TIGR01764">
    <property type="entry name" value="excise"/>
    <property type="match status" value="1"/>
</dbReference>
<dbReference type="EMBL" id="JYIJ01000019">
    <property type="protein sequence ID" value="KWW97914.1"/>
    <property type="molecule type" value="Genomic_DNA"/>
</dbReference>